<dbReference type="CDD" id="cd15799">
    <property type="entry name" value="PMEI-like_4"/>
    <property type="match status" value="1"/>
</dbReference>
<dbReference type="InterPro" id="IPR033131">
    <property type="entry name" value="Pectinesterase_Asp_AS"/>
</dbReference>
<comment type="catalytic activity">
    <reaction evidence="5">
        <text>[(1-&gt;4)-alpha-D-galacturonosyl methyl ester](n) + n H2O = [(1-&gt;4)-alpha-D-galacturonosyl](n) + n methanol + n H(+)</text>
        <dbReference type="Rhea" id="RHEA:22380"/>
        <dbReference type="Rhea" id="RHEA-COMP:14570"/>
        <dbReference type="Rhea" id="RHEA-COMP:14573"/>
        <dbReference type="ChEBI" id="CHEBI:15377"/>
        <dbReference type="ChEBI" id="CHEBI:15378"/>
        <dbReference type="ChEBI" id="CHEBI:17790"/>
        <dbReference type="ChEBI" id="CHEBI:140522"/>
        <dbReference type="ChEBI" id="CHEBI:140523"/>
        <dbReference type="EC" id="3.1.1.11"/>
    </reaction>
</comment>
<keyword evidence="3 5" id="KW-0063">Aspartyl esterase</keyword>
<comment type="pathway">
    <text evidence="1 5">Glycan metabolism; pectin degradation; 2-dehydro-3-deoxy-D-gluconate from pectin: step 1/5.</text>
</comment>
<dbReference type="Proteomes" id="UP000734854">
    <property type="component" value="Unassembled WGS sequence"/>
</dbReference>
<evidence type="ECO:0000256" key="4">
    <source>
        <dbReference type="PROSITE-ProRule" id="PRU10040"/>
    </source>
</evidence>
<reference evidence="7 8" key="1">
    <citation type="submission" date="2020-08" db="EMBL/GenBank/DDBJ databases">
        <title>Plant Genome Project.</title>
        <authorList>
            <person name="Zhang R.-G."/>
        </authorList>
    </citation>
    <scope>NUCLEOTIDE SEQUENCE [LARGE SCALE GENOMIC DNA]</scope>
    <source>
        <tissue evidence="7">Rhizome</tissue>
    </source>
</reference>
<dbReference type="PANTHER" id="PTHR31707">
    <property type="entry name" value="PECTINESTERASE"/>
    <property type="match status" value="1"/>
</dbReference>
<evidence type="ECO:0000256" key="3">
    <source>
        <dbReference type="ARBA" id="ARBA00023085"/>
    </source>
</evidence>
<feature type="active site" evidence="4">
    <location>
        <position position="356"/>
    </location>
</feature>
<dbReference type="FunFam" id="2.160.20.10:FF:000001">
    <property type="entry name" value="Pectinesterase"/>
    <property type="match status" value="1"/>
</dbReference>
<dbReference type="EMBL" id="JACMSC010000010">
    <property type="protein sequence ID" value="KAG6504827.1"/>
    <property type="molecule type" value="Genomic_DNA"/>
</dbReference>
<dbReference type="OrthoDB" id="2019149at2759"/>
<sequence length="517" mass="55932">MASSAFGFTSLLVVFLLLPQAFSSSAATSSENDISDSAAASSPPFVPSASFRSTLQSTLIQIKRVASLISRIPSAFGDRRLSAAITDCLELLDLSSDELSWTLSSSTSSPASVPGGGIGDRRFDLRSWMSAALGNQGTCKEGLSGKFHSSVIDDGLDTITSLISNSLREVAGASGGAGSRRLMGFPEWVSPADRRLLQVSSQPTSADAVVAQDGTGNYDTVSDAVAAAPDHSARRYVIYVKKGAYKENVEINKKKWNLMIIGDGVGQTVISGDRSYVGGWTTYRSATFAVMGSGFIARDLTIENTAGPENHQAVALRSNSDLSVYYRCEFTGFQDTVYAHSLRQFYRDCRISGTIDFVFGDAAAVFQNCELSARLPLPNQKNAFTAQGRRDPNQNTGFSFQFCNVTGEADLTNATPTYLGRPWKEYSRVVFMQSYLGSIIRPEGWLEWDQNFALDTLYYAEYMNYGPGSVLDNRVKWAGYHVLTDSAMAANFTVAQFIDGDLWLPATGVKYTAGLSA</sequence>
<dbReference type="AlphaFoldDB" id="A0A8J5GRM7"/>
<evidence type="ECO:0000259" key="6">
    <source>
        <dbReference type="SMART" id="SM00856"/>
    </source>
</evidence>
<dbReference type="InterPro" id="IPR006501">
    <property type="entry name" value="Pectinesterase_inhib_dom"/>
</dbReference>
<dbReference type="PROSITE" id="PS00503">
    <property type="entry name" value="PECTINESTERASE_2"/>
    <property type="match status" value="1"/>
</dbReference>
<evidence type="ECO:0000256" key="5">
    <source>
        <dbReference type="RuleBase" id="RU000589"/>
    </source>
</evidence>
<evidence type="ECO:0000313" key="7">
    <source>
        <dbReference type="EMBL" id="KAG6504827.1"/>
    </source>
</evidence>
<evidence type="ECO:0000256" key="2">
    <source>
        <dbReference type="ARBA" id="ARBA00022801"/>
    </source>
</evidence>
<proteinExistence type="predicted"/>
<feature type="chain" id="PRO_5035490181" description="Pectinesterase" evidence="5">
    <location>
        <begin position="28"/>
        <end position="517"/>
    </location>
</feature>
<dbReference type="UniPathway" id="UPA00545">
    <property type="reaction ID" value="UER00823"/>
</dbReference>
<name>A0A8J5GRM7_ZINOF</name>
<dbReference type="Pfam" id="PF04043">
    <property type="entry name" value="PMEI"/>
    <property type="match status" value="1"/>
</dbReference>
<keyword evidence="5" id="KW-0732">Signal</keyword>
<dbReference type="GO" id="GO:0045490">
    <property type="term" value="P:pectin catabolic process"/>
    <property type="evidence" value="ECO:0007669"/>
    <property type="project" value="UniProtKB-UniRule"/>
</dbReference>
<keyword evidence="8" id="KW-1185">Reference proteome</keyword>
<evidence type="ECO:0000256" key="1">
    <source>
        <dbReference type="ARBA" id="ARBA00005184"/>
    </source>
</evidence>
<evidence type="ECO:0000313" key="8">
    <source>
        <dbReference type="Proteomes" id="UP000734854"/>
    </source>
</evidence>
<dbReference type="InterPro" id="IPR000070">
    <property type="entry name" value="Pectinesterase_cat"/>
</dbReference>
<dbReference type="EC" id="3.1.1.11" evidence="5"/>
<dbReference type="GO" id="GO:0004857">
    <property type="term" value="F:enzyme inhibitor activity"/>
    <property type="evidence" value="ECO:0007669"/>
    <property type="project" value="InterPro"/>
</dbReference>
<gene>
    <name evidence="7" type="ORF">ZIOFF_037175</name>
</gene>
<accession>A0A8J5GRM7</accession>
<protein>
    <recommendedName>
        <fullName evidence="5">Pectinesterase</fullName>
        <ecNumber evidence="5">3.1.1.11</ecNumber>
    </recommendedName>
</protein>
<feature type="domain" description="Pectinesterase inhibitor" evidence="6">
    <location>
        <begin position="29"/>
        <end position="169"/>
    </location>
</feature>
<dbReference type="GO" id="GO:0030599">
    <property type="term" value="F:pectinesterase activity"/>
    <property type="evidence" value="ECO:0007669"/>
    <property type="project" value="UniProtKB-UniRule"/>
</dbReference>
<comment type="caution">
    <text evidence="7">The sequence shown here is derived from an EMBL/GenBank/DDBJ whole genome shotgun (WGS) entry which is preliminary data.</text>
</comment>
<keyword evidence="2 5" id="KW-0378">Hydrolase</keyword>
<feature type="signal peptide" evidence="5">
    <location>
        <begin position="1"/>
        <end position="27"/>
    </location>
</feature>
<organism evidence="7 8">
    <name type="scientific">Zingiber officinale</name>
    <name type="common">Ginger</name>
    <name type="synonym">Amomum zingiber</name>
    <dbReference type="NCBI Taxonomy" id="94328"/>
    <lineage>
        <taxon>Eukaryota</taxon>
        <taxon>Viridiplantae</taxon>
        <taxon>Streptophyta</taxon>
        <taxon>Embryophyta</taxon>
        <taxon>Tracheophyta</taxon>
        <taxon>Spermatophyta</taxon>
        <taxon>Magnoliopsida</taxon>
        <taxon>Liliopsida</taxon>
        <taxon>Zingiberales</taxon>
        <taxon>Zingiberaceae</taxon>
        <taxon>Zingiber</taxon>
    </lineage>
</organism>
<dbReference type="Pfam" id="PF01095">
    <property type="entry name" value="Pectinesterase"/>
    <property type="match status" value="1"/>
</dbReference>
<dbReference type="SMART" id="SM00856">
    <property type="entry name" value="PMEI"/>
    <property type="match status" value="1"/>
</dbReference>
<dbReference type="GO" id="GO:0042545">
    <property type="term" value="P:cell wall modification"/>
    <property type="evidence" value="ECO:0007669"/>
    <property type="project" value="UniProtKB-UniRule"/>
</dbReference>